<keyword evidence="1" id="KW-0812">Transmembrane</keyword>
<evidence type="ECO:0000313" key="3">
    <source>
        <dbReference type="Proteomes" id="UP000176420"/>
    </source>
</evidence>
<dbReference type="AlphaFoldDB" id="A0A1G2BDJ9"/>
<keyword evidence="1" id="KW-0472">Membrane</keyword>
<evidence type="ECO:0000256" key="1">
    <source>
        <dbReference type="SAM" id="Phobius"/>
    </source>
</evidence>
<proteinExistence type="predicted"/>
<dbReference type="Proteomes" id="UP000176420">
    <property type="component" value="Unassembled WGS sequence"/>
</dbReference>
<reference evidence="2 3" key="1">
    <citation type="journal article" date="2016" name="Nat. Commun.">
        <title>Thousands of microbial genomes shed light on interconnected biogeochemical processes in an aquifer system.</title>
        <authorList>
            <person name="Anantharaman K."/>
            <person name="Brown C.T."/>
            <person name="Hug L.A."/>
            <person name="Sharon I."/>
            <person name="Castelle C.J."/>
            <person name="Probst A.J."/>
            <person name="Thomas B.C."/>
            <person name="Singh A."/>
            <person name="Wilkins M.J."/>
            <person name="Karaoz U."/>
            <person name="Brodie E.L."/>
            <person name="Williams K.H."/>
            <person name="Hubbard S.S."/>
            <person name="Banfield J.F."/>
        </authorList>
    </citation>
    <scope>NUCLEOTIDE SEQUENCE [LARGE SCALE GENOMIC DNA]</scope>
</reference>
<evidence type="ECO:0000313" key="2">
    <source>
        <dbReference type="EMBL" id="OGY87202.1"/>
    </source>
</evidence>
<comment type="caution">
    <text evidence="2">The sequence shown here is derived from an EMBL/GenBank/DDBJ whole genome shotgun (WGS) entry which is preliminary data.</text>
</comment>
<feature type="transmembrane region" description="Helical" evidence="1">
    <location>
        <begin position="12"/>
        <end position="30"/>
    </location>
</feature>
<dbReference type="EMBL" id="MHKI01000010">
    <property type="protein sequence ID" value="OGY87202.1"/>
    <property type="molecule type" value="Genomic_DNA"/>
</dbReference>
<accession>A0A1G2BDJ9</accession>
<protein>
    <submittedName>
        <fullName evidence="2">Uncharacterized protein</fullName>
    </submittedName>
</protein>
<gene>
    <name evidence="2" type="ORF">A2319_00975</name>
</gene>
<name>A0A1G2BDJ9_9BACT</name>
<sequence>MLVRGIDMLKNVHVLFLLNAFFVFSIVFEINTHQLKYTVLLVQNKYVLLINMAESMNEKKQNSTKWGDTLVQLECVPKTDHPNELMVTLRNNAGHTVDLSFLLPKGYRFIFGNHFSHQGMSLEENGNVVEIPRDVYKRNKKGALLSLLHEIGHIHAGKHVDSVSIIEEMIMDTAKSMGKMSHAMIKKGYEETGEVVLRDPTTGNILDRINIRNWSFIPKWLYESYGKRVAEIERAPWAWALMQARKLQDADFDVLSEFESFSDMQKYISTSLETYDVALLTQFGEKKNRLPYTKRHLKNLK</sequence>
<organism evidence="2 3">
    <name type="scientific">Candidatus Kerfeldbacteria bacterium RIFOXYB2_FULL_38_14</name>
    <dbReference type="NCBI Taxonomy" id="1798547"/>
    <lineage>
        <taxon>Bacteria</taxon>
        <taxon>Candidatus Kerfeldiibacteriota</taxon>
    </lineage>
</organism>
<keyword evidence="1" id="KW-1133">Transmembrane helix</keyword>